<dbReference type="Proteomes" id="UP000095558">
    <property type="component" value="Unassembled WGS sequence"/>
</dbReference>
<name>A0A174IUY3_9CLOT</name>
<feature type="transmembrane region" description="Helical" evidence="1">
    <location>
        <begin position="293"/>
        <end position="314"/>
    </location>
</feature>
<feature type="transmembrane region" description="Helical" evidence="1">
    <location>
        <begin position="36"/>
        <end position="57"/>
    </location>
</feature>
<organism evidence="3 4">
    <name type="scientific">Clostridium disporicum</name>
    <dbReference type="NCBI Taxonomy" id="84024"/>
    <lineage>
        <taxon>Bacteria</taxon>
        <taxon>Bacillati</taxon>
        <taxon>Bacillota</taxon>
        <taxon>Clostridia</taxon>
        <taxon>Eubacteriales</taxon>
        <taxon>Clostridiaceae</taxon>
        <taxon>Clostridium</taxon>
    </lineage>
</organism>
<dbReference type="GO" id="GO:0006508">
    <property type="term" value="P:proteolysis"/>
    <property type="evidence" value="ECO:0007669"/>
    <property type="project" value="UniProtKB-KW"/>
</dbReference>
<evidence type="ECO:0000313" key="3">
    <source>
        <dbReference type="EMBL" id="CUO88679.1"/>
    </source>
</evidence>
<proteinExistence type="predicted"/>
<dbReference type="GO" id="GO:0004175">
    <property type="term" value="F:endopeptidase activity"/>
    <property type="evidence" value="ECO:0007669"/>
    <property type="project" value="UniProtKB-ARBA"/>
</dbReference>
<keyword evidence="1" id="KW-0812">Transmembrane</keyword>
<evidence type="ECO:0000313" key="4">
    <source>
        <dbReference type="Proteomes" id="UP000095558"/>
    </source>
</evidence>
<accession>A0A174IUY3</accession>
<keyword evidence="3" id="KW-0378">Hydrolase</keyword>
<keyword evidence="3" id="KW-0645">Protease</keyword>
<feature type="domain" description="CAAX prenyl protease 2/Lysostaphin resistance protein A-like" evidence="2">
    <location>
        <begin position="117"/>
        <end position="202"/>
    </location>
</feature>
<dbReference type="GO" id="GO:0080120">
    <property type="term" value="P:CAAX-box protein maturation"/>
    <property type="evidence" value="ECO:0007669"/>
    <property type="project" value="UniProtKB-ARBA"/>
</dbReference>
<dbReference type="AlphaFoldDB" id="A0A174IUY3"/>
<dbReference type="PANTHER" id="PTHR36435">
    <property type="entry name" value="SLR1288 PROTEIN"/>
    <property type="match status" value="1"/>
</dbReference>
<feature type="transmembrane region" description="Helical" evidence="1">
    <location>
        <begin position="77"/>
        <end position="97"/>
    </location>
</feature>
<sequence>MKKVARANTYFLIIILLQLFLPVSKIFSLFNITDVRLMLFISHTITFIVPAIIYLIVTKQSPKDVLKLNKLYFKDALLIILLAFVCQPIMTFFSLISQFFFENEIGNFMTEIVNSPYIILLLLVAVLPAITEEITIRGVVLSGYKNKNIYLSSMITGLLFGIMHLDPQQFLYATVLGVVLALVVRITNTIFASSLIHFLINGTSITIQKVISLFPQSDSVMEQASEISIKSLPIGEKLAMAGTYGVIALAFGIVAFFILKKLADLNIRRGIIDKEEMSVRYCNSDEKIFNIQFSFIIILYLIFMLRVPIIRFIISLIM</sequence>
<dbReference type="RefSeq" id="WP_042402865.1">
    <property type="nucleotide sequence ID" value="NZ_CYYT01000072.1"/>
</dbReference>
<evidence type="ECO:0000259" key="2">
    <source>
        <dbReference type="Pfam" id="PF02517"/>
    </source>
</evidence>
<feature type="transmembrane region" description="Helical" evidence="1">
    <location>
        <begin position="238"/>
        <end position="259"/>
    </location>
</feature>
<keyword evidence="1" id="KW-1133">Transmembrane helix</keyword>
<dbReference type="GeneID" id="83013452"/>
<dbReference type="InterPro" id="IPR003675">
    <property type="entry name" value="Rce1/LyrA-like_dom"/>
</dbReference>
<feature type="transmembrane region" description="Helical" evidence="1">
    <location>
        <begin position="171"/>
        <end position="200"/>
    </location>
</feature>
<dbReference type="Pfam" id="PF02517">
    <property type="entry name" value="Rce1-like"/>
    <property type="match status" value="1"/>
</dbReference>
<dbReference type="InterPro" id="IPR052710">
    <property type="entry name" value="CAAX_protease"/>
</dbReference>
<keyword evidence="1" id="KW-0472">Membrane</keyword>
<dbReference type="PANTHER" id="PTHR36435:SF1">
    <property type="entry name" value="CAAX AMINO TERMINAL PROTEASE FAMILY PROTEIN"/>
    <property type="match status" value="1"/>
</dbReference>
<reference evidence="3 4" key="1">
    <citation type="submission" date="2015-09" db="EMBL/GenBank/DDBJ databases">
        <authorList>
            <consortium name="Pathogen Informatics"/>
        </authorList>
    </citation>
    <scope>NUCLEOTIDE SEQUENCE [LARGE SCALE GENOMIC DNA]</scope>
    <source>
        <strain evidence="3 4">2789STDY5834855</strain>
    </source>
</reference>
<evidence type="ECO:0000256" key="1">
    <source>
        <dbReference type="SAM" id="Phobius"/>
    </source>
</evidence>
<feature type="transmembrane region" description="Helical" evidence="1">
    <location>
        <begin position="117"/>
        <end position="136"/>
    </location>
</feature>
<dbReference type="EMBL" id="CYZV01000075">
    <property type="protein sequence ID" value="CUO88679.1"/>
    <property type="molecule type" value="Genomic_DNA"/>
</dbReference>
<gene>
    <name evidence="3" type="ORF">ERS852470_03636</name>
</gene>
<dbReference type="OrthoDB" id="2035856at2"/>
<feature type="transmembrane region" description="Helical" evidence="1">
    <location>
        <begin position="148"/>
        <end position="165"/>
    </location>
</feature>
<feature type="transmembrane region" description="Helical" evidence="1">
    <location>
        <begin position="7"/>
        <end position="30"/>
    </location>
</feature>
<protein>
    <submittedName>
        <fullName evidence="3">Caax amino protease family protein</fullName>
    </submittedName>
</protein>